<dbReference type="PANTHER" id="PTHR22916:SF3">
    <property type="entry name" value="UDP-GLCNAC:BETAGAL BETA-1,3-N-ACETYLGLUCOSAMINYLTRANSFERASE-LIKE PROTEIN 1"/>
    <property type="match status" value="1"/>
</dbReference>
<name>A0AAN4UQC9_9RHOB</name>
<dbReference type="InterPro" id="IPR001173">
    <property type="entry name" value="Glyco_trans_2-like"/>
</dbReference>
<organism evidence="2 3">
    <name type="scientific">Allgaiera indica</name>
    <dbReference type="NCBI Taxonomy" id="765699"/>
    <lineage>
        <taxon>Bacteria</taxon>
        <taxon>Pseudomonadati</taxon>
        <taxon>Pseudomonadota</taxon>
        <taxon>Alphaproteobacteria</taxon>
        <taxon>Rhodobacterales</taxon>
        <taxon>Paracoccaceae</taxon>
        <taxon>Allgaiera</taxon>
    </lineage>
</organism>
<reference evidence="2" key="1">
    <citation type="journal article" date="2014" name="Int. J. Syst. Evol. Microbiol.">
        <title>Complete genome sequence of Corynebacterium casei LMG S-19264T (=DSM 44701T), isolated from a smear-ripened cheese.</title>
        <authorList>
            <consortium name="US DOE Joint Genome Institute (JGI-PGF)"/>
            <person name="Walter F."/>
            <person name="Albersmeier A."/>
            <person name="Kalinowski J."/>
            <person name="Ruckert C."/>
        </authorList>
    </citation>
    <scope>NUCLEOTIDE SEQUENCE</scope>
    <source>
        <strain evidence="2">CGMCC 1.10859</strain>
    </source>
</reference>
<protein>
    <recommendedName>
        <fullName evidence="1">Glycosyltransferase 2-like domain-containing protein</fullName>
    </recommendedName>
</protein>
<gene>
    <name evidence="2" type="ORF">GCM10008024_14640</name>
</gene>
<evidence type="ECO:0000259" key="1">
    <source>
        <dbReference type="Pfam" id="PF00535"/>
    </source>
</evidence>
<dbReference type="SUPFAM" id="SSF53448">
    <property type="entry name" value="Nucleotide-diphospho-sugar transferases"/>
    <property type="match status" value="1"/>
</dbReference>
<accession>A0AAN4UQC9</accession>
<evidence type="ECO:0000313" key="3">
    <source>
        <dbReference type="Proteomes" id="UP000634647"/>
    </source>
</evidence>
<dbReference type="PANTHER" id="PTHR22916">
    <property type="entry name" value="GLYCOSYLTRANSFERASE"/>
    <property type="match status" value="1"/>
</dbReference>
<dbReference type="RefSeq" id="WP_092163993.1">
    <property type="nucleotide sequence ID" value="NZ_BNAB01000005.1"/>
</dbReference>
<comment type="caution">
    <text evidence="2">The sequence shown here is derived from an EMBL/GenBank/DDBJ whole genome shotgun (WGS) entry which is preliminary data.</text>
</comment>
<dbReference type="GO" id="GO:0016758">
    <property type="term" value="F:hexosyltransferase activity"/>
    <property type="evidence" value="ECO:0007669"/>
    <property type="project" value="UniProtKB-ARBA"/>
</dbReference>
<reference evidence="2" key="2">
    <citation type="submission" date="2023-06" db="EMBL/GenBank/DDBJ databases">
        <authorList>
            <person name="Sun Q."/>
            <person name="Zhou Y."/>
        </authorList>
    </citation>
    <scope>NUCLEOTIDE SEQUENCE</scope>
    <source>
        <strain evidence="2">CGMCC 1.10859</strain>
    </source>
</reference>
<dbReference type="CDD" id="cd00761">
    <property type="entry name" value="Glyco_tranf_GTA_type"/>
    <property type="match status" value="1"/>
</dbReference>
<proteinExistence type="predicted"/>
<dbReference type="Gene3D" id="3.90.550.10">
    <property type="entry name" value="Spore Coat Polysaccharide Biosynthesis Protein SpsA, Chain A"/>
    <property type="match status" value="1"/>
</dbReference>
<dbReference type="AlphaFoldDB" id="A0AAN4UQC9"/>
<sequence>MNDATSGEVEVGDGPDIGYAVPVHNGAKYLEEALSSLAAQTVQPRKVYIFENHSTDATVEIARKFVEKYPHFELRPAPTFLSAAENFNRAYDCLVDRHEFFGLLAHDDVLSPNYIEALTHRLTANPKSLMAVGDVVNLANPEAGPIWFDLRILDAGSYVDPKRGYKRIEFPASWYYGIYHGKAARNLMVQSEAQFPSLWGGDRLQVLHFLLRGQLEYAPGTQFMWRPGSDSFRVFAEKRAIDMLRRRWEYHSIMWSQRHYLHPKGIWQKLALWQLCFHTSARDTYRLEPLLLGKYRKYHEIT</sequence>
<evidence type="ECO:0000313" key="2">
    <source>
        <dbReference type="EMBL" id="GHE00952.1"/>
    </source>
</evidence>
<dbReference type="InterPro" id="IPR029044">
    <property type="entry name" value="Nucleotide-diphossugar_trans"/>
</dbReference>
<dbReference type="Pfam" id="PF00535">
    <property type="entry name" value="Glycos_transf_2"/>
    <property type="match status" value="1"/>
</dbReference>
<dbReference type="EMBL" id="BNAB01000005">
    <property type="protein sequence ID" value="GHE00952.1"/>
    <property type="molecule type" value="Genomic_DNA"/>
</dbReference>
<feature type="domain" description="Glycosyltransferase 2-like" evidence="1">
    <location>
        <begin position="21"/>
        <end position="129"/>
    </location>
</feature>
<dbReference type="Proteomes" id="UP000634647">
    <property type="component" value="Unassembled WGS sequence"/>
</dbReference>